<organism evidence="10 11">
    <name type="scientific">Pseudodesulfovibrio nedwellii</name>
    <dbReference type="NCBI Taxonomy" id="2973072"/>
    <lineage>
        <taxon>Bacteria</taxon>
        <taxon>Pseudomonadati</taxon>
        <taxon>Thermodesulfobacteriota</taxon>
        <taxon>Desulfovibrionia</taxon>
        <taxon>Desulfovibrionales</taxon>
        <taxon>Desulfovibrionaceae</taxon>
    </lineage>
</organism>
<dbReference type="PANTHER" id="PTHR43390">
    <property type="entry name" value="SIGNAL PEPTIDASE I"/>
    <property type="match status" value="1"/>
</dbReference>
<feature type="transmembrane region" description="Helical" evidence="7">
    <location>
        <begin position="102"/>
        <end position="122"/>
    </location>
</feature>
<dbReference type="InterPro" id="IPR019758">
    <property type="entry name" value="Pept_S26A_signal_pept_1_CS"/>
</dbReference>
<evidence type="ECO:0000256" key="7">
    <source>
        <dbReference type="RuleBase" id="RU003993"/>
    </source>
</evidence>
<comment type="caution">
    <text evidence="8">Lacks conserved residue(s) required for the propagation of feature annotation.</text>
</comment>
<dbReference type="NCBIfam" id="TIGR02227">
    <property type="entry name" value="sigpep_I_bact"/>
    <property type="match status" value="1"/>
</dbReference>
<evidence type="ECO:0000256" key="1">
    <source>
        <dbReference type="ARBA" id="ARBA00000677"/>
    </source>
</evidence>
<dbReference type="InterPro" id="IPR019757">
    <property type="entry name" value="Pept_S26A_signal_pept_1_Lys-AS"/>
</dbReference>
<dbReference type="Proteomes" id="UP001317742">
    <property type="component" value="Chromosome"/>
</dbReference>
<dbReference type="RefSeq" id="WP_281762796.1">
    <property type="nucleotide sequence ID" value="NZ_AP026709.1"/>
</dbReference>
<reference evidence="10 11" key="1">
    <citation type="submission" date="2022-08" db="EMBL/GenBank/DDBJ databases">
        <title>Genome Sequence of the sulphate-reducing bacterium, Pseudodesulfovibrio sp. SYK.</title>
        <authorList>
            <person name="Kondo R."/>
            <person name="Kataoka T."/>
        </authorList>
    </citation>
    <scope>NUCLEOTIDE SEQUENCE [LARGE SCALE GENOMIC DNA]</scope>
    <source>
        <strain evidence="10 11">SYK</strain>
    </source>
</reference>
<evidence type="ECO:0000256" key="4">
    <source>
        <dbReference type="ARBA" id="ARBA00019232"/>
    </source>
</evidence>
<dbReference type="InterPro" id="IPR019533">
    <property type="entry name" value="Peptidase_S26"/>
</dbReference>
<keyword evidence="5 7" id="KW-0645">Protease</keyword>
<keyword evidence="11" id="KW-1185">Reference proteome</keyword>
<evidence type="ECO:0000256" key="8">
    <source>
        <dbReference type="RuleBase" id="RU362042"/>
    </source>
</evidence>
<keyword evidence="7" id="KW-0812">Transmembrane</keyword>
<feature type="transmembrane region" description="Helical" evidence="7">
    <location>
        <begin position="57"/>
        <end position="82"/>
    </location>
</feature>
<dbReference type="PRINTS" id="PR00727">
    <property type="entry name" value="LEADERPTASE"/>
</dbReference>
<keyword evidence="7" id="KW-1133">Transmembrane helix</keyword>
<evidence type="ECO:0000313" key="10">
    <source>
        <dbReference type="EMBL" id="BDQ36926.1"/>
    </source>
</evidence>
<feature type="domain" description="Peptidase S26" evidence="9">
    <location>
        <begin position="122"/>
        <end position="264"/>
    </location>
</feature>
<proteinExistence type="inferred from homology"/>
<evidence type="ECO:0000256" key="6">
    <source>
        <dbReference type="ARBA" id="ARBA00022801"/>
    </source>
</evidence>
<dbReference type="SUPFAM" id="SSF51306">
    <property type="entry name" value="LexA/Signal peptidase"/>
    <property type="match status" value="1"/>
</dbReference>
<dbReference type="PROSITE" id="PS00761">
    <property type="entry name" value="SPASE_I_3"/>
    <property type="match status" value="1"/>
</dbReference>
<dbReference type="InterPro" id="IPR000223">
    <property type="entry name" value="Pept_S26A_signal_pept_1"/>
</dbReference>
<dbReference type="InterPro" id="IPR019756">
    <property type="entry name" value="Pept_S26A_signal_pept_1_Ser-AS"/>
</dbReference>
<keyword evidence="6 7" id="KW-0378">Hydrolase</keyword>
<protein>
    <recommendedName>
        <fullName evidence="4 7">Signal peptidase I</fullName>
        <ecNumber evidence="3 7">3.4.21.89</ecNumber>
    </recommendedName>
</protein>
<dbReference type="Pfam" id="PF10502">
    <property type="entry name" value="Peptidase_S26"/>
    <property type="match status" value="1"/>
</dbReference>
<comment type="catalytic activity">
    <reaction evidence="1 7">
        <text>Cleavage of hydrophobic, N-terminal signal or leader sequences from secreted and periplasmic proteins.</text>
        <dbReference type="EC" id="3.4.21.89"/>
    </reaction>
</comment>
<evidence type="ECO:0000256" key="5">
    <source>
        <dbReference type="ARBA" id="ARBA00022670"/>
    </source>
</evidence>
<dbReference type="Gene3D" id="2.10.109.10">
    <property type="entry name" value="Umud Fragment, subunit A"/>
    <property type="match status" value="1"/>
</dbReference>
<dbReference type="PROSITE" id="PS00501">
    <property type="entry name" value="SPASE_I_1"/>
    <property type="match status" value="1"/>
</dbReference>
<dbReference type="InterPro" id="IPR036286">
    <property type="entry name" value="LexA/Signal_pep-like_sf"/>
</dbReference>
<feature type="transmembrane region" description="Helical" evidence="7">
    <location>
        <begin position="19"/>
        <end position="36"/>
    </location>
</feature>
<gene>
    <name evidence="10" type="ORF">SYK_12860</name>
</gene>
<dbReference type="CDD" id="cd06530">
    <property type="entry name" value="S26_SPase_I"/>
    <property type="match status" value="1"/>
</dbReference>
<evidence type="ECO:0000256" key="3">
    <source>
        <dbReference type="ARBA" id="ARBA00013208"/>
    </source>
</evidence>
<name>A0ABM8AZG5_9BACT</name>
<sequence>MTDQNTIQSASDSKPRKPWLAGLLSLLFTGFGQIYNGQWKKGVGFFVAEWVYSLAMIPFWSDFVSTLLCLAILLGFNVFVAWEAFASAKRLREFSPGPWNRWWVYALCLCVSLASGLVFDHLMSQSYEAYKAPSGSMLPTLKIGDHFIVETLALDYAVKRGDIVIFPFPENEHVDFIKRVVGLPGETVEIRQRQVFVDDNPLEESYVQHTKTSIVPVRDDFGPLTLGAEEYFVLGDNREASYDSRWWGPVQRVKIKAKAKYIYFPGEFESESWADRLGVEIR</sequence>
<evidence type="ECO:0000313" key="11">
    <source>
        <dbReference type="Proteomes" id="UP001317742"/>
    </source>
</evidence>
<dbReference type="EMBL" id="AP026709">
    <property type="protein sequence ID" value="BDQ36926.1"/>
    <property type="molecule type" value="Genomic_DNA"/>
</dbReference>
<dbReference type="PANTHER" id="PTHR43390:SF1">
    <property type="entry name" value="CHLOROPLAST PROCESSING PEPTIDASE"/>
    <property type="match status" value="1"/>
</dbReference>
<comment type="subcellular location">
    <subcellularLocation>
        <location evidence="8">Membrane</location>
        <topology evidence="8">Single-pass type II membrane protein</topology>
    </subcellularLocation>
</comment>
<evidence type="ECO:0000256" key="2">
    <source>
        <dbReference type="ARBA" id="ARBA00009370"/>
    </source>
</evidence>
<dbReference type="EC" id="3.4.21.89" evidence="3 7"/>
<accession>A0ABM8AZG5</accession>
<evidence type="ECO:0000259" key="9">
    <source>
        <dbReference type="Pfam" id="PF10502"/>
    </source>
</evidence>
<keyword evidence="7" id="KW-0472">Membrane</keyword>
<comment type="similarity">
    <text evidence="2 8">Belongs to the peptidase S26 family.</text>
</comment>
<dbReference type="PROSITE" id="PS00760">
    <property type="entry name" value="SPASE_I_2"/>
    <property type="match status" value="1"/>
</dbReference>